<dbReference type="Proteomes" id="UP000312512">
    <property type="component" value="Unassembled WGS sequence"/>
</dbReference>
<sequence>MTQRVIASIEQSNADLGNEEEADHGEVPCSIRSEVEAVTEADRDDFVTYDEFKGPDLDPALWRTVSLPVPAGGEHTAQDPNTEVAVGGGVVRVRIPRFSVSSDTFQPADSAKYFKLTTRQFELPPDRPVTFATDLAVENIGGDPGDYRLGMADFQVTDLRSVFSIAGTATRVFAMHEHLMGTDDPFVHVAESPYEDFDEDFTRLRECEITFDRAGSTVVWRVDGHQVYKIYGTAIPERMAVAIGIWTQLPIRDGRSRSLRGQGLEARWGRFRVRGADA</sequence>
<evidence type="ECO:0000313" key="2">
    <source>
        <dbReference type="Proteomes" id="UP000312512"/>
    </source>
</evidence>
<organism evidence="1 2">
    <name type="scientific">Nonomuraea phyllanthi</name>
    <dbReference type="NCBI Taxonomy" id="2219224"/>
    <lineage>
        <taxon>Bacteria</taxon>
        <taxon>Bacillati</taxon>
        <taxon>Actinomycetota</taxon>
        <taxon>Actinomycetes</taxon>
        <taxon>Streptosporangiales</taxon>
        <taxon>Streptosporangiaceae</taxon>
        <taxon>Nonomuraea</taxon>
    </lineage>
</organism>
<dbReference type="RefSeq" id="WP_139636877.1">
    <property type="nucleotide sequence ID" value="NZ_VDLX02000024.1"/>
</dbReference>
<dbReference type="AlphaFoldDB" id="A0A5C4VDN5"/>
<evidence type="ECO:0008006" key="3">
    <source>
        <dbReference type="Google" id="ProtNLM"/>
    </source>
</evidence>
<evidence type="ECO:0000313" key="1">
    <source>
        <dbReference type="EMBL" id="KAB8188612.1"/>
    </source>
</evidence>
<dbReference type="Pfam" id="PF19559">
    <property type="entry name" value="DUF6081"/>
    <property type="match status" value="1"/>
</dbReference>
<dbReference type="EMBL" id="VDLX02000024">
    <property type="protein sequence ID" value="KAB8188612.1"/>
    <property type="molecule type" value="Genomic_DNA"/>
</dbReference>
<name>A0A5C4VDN5_9ACTN</name>
<gene>
    <name evidence="1" type="ORF">FH608_043420</name>
</gene>
<reference evidence="1 2" key="1">
    <citation type="submission" date="2019-10" db="EMBL/GenBank/DDBJ databases">
        <title>Nonomuraea sp. nov., isolated from Phyllanthus amarus.</title>
        <authorList>
            <person name="Klykleung N."/>
            <person name="Tanasupawat S."/>
        </authorList>
    </citation>
    <scope>NUCLEOTIDE SEQUENCE [LARGE SCALE GENOMIC DNA]</scope>
    <source>
        <strain evidence="1 2">PA1-10</strain>
    </source>
</reference>
<comment type="caution">
    <text evidence="1">The sequence shown here is derived from an EMBL/GenBank/DDBJ whole genome shotgun (WGS) entry which is preliminary data.</text>
</comment>
<proteinExistence type="predicted"/>
<dbReference type="InterPro" id="IPR045727">
    <property type="entry name" value="DUF6081"/>
</dbReference>
<dbReference type="OrthoDB" id="8896188at2"/>
<keyword evidence="2" id="KW-1185">Reference proteome</keyword>
<protein>
    <recommendedName>
        <fullName evidence="3">Glycosyl hydrolase family protein</fullName>
    </recommendedName>
</protein>
<accession>A0A5C4VDN5</accession>